<comment type="caution">
    <text evidence="16">The sequence shown here is derived from an EMBL/GenBank/DDBJ whole genome shotgun (WGS) entry which is preliminary data.</text>
</comment>
<evidence type="ECO:0000256" key="8">
    <source>
        <dbReference type="ARBA" id="ARBA00023136"/>
    </source>
</evidence>
<proteinExistence type="inferred from homology"/>
<dbReference type="EMBL" id="JANAWD010000059">
    <property type="protein sequence ID" value="KAJ3488804.1"/>
    <property type="molecule type" value="Genomic_DNA"/>
</dbReference>
<evidence type="ECO:0000313" key="16">
    <source>
        <dbReference type="EMBL" id="KAJ3488804.1"/>
    </source>
</evidence>
<feature type="compositionally biased region" description="Polar residues" evidence="13">
    <location>
        <begin position="72"/>
        <end position="81"/>
    </location>
</feature>
<keyword evidence="8 14" id="KW-0472">Membrane</keyword>
<dbReference type="InterPro" id="IPR036282">
    <property type="entry name" value="Glutathione-S-Trfase_C_sf"/>
</dbReference>
<dbReference type="GO" id="GO:0006031">
    <property type="term" value="P:chitin biosynthetic process"/>
    <property type="evidence" value="ECO:0007669"/>
    <property type="project" value="TreeGrafter"/>
</dbReference>
<dbReference type="InterPro" id="IPR058268">
    <property type="entry name" value="DUF7962"/>
</dbReference>
<evidence type="ECO:0000256" key="1">
    <source>
        <dbReference type="ARBA" id="ARBA00004651"/>
    </source>
</evidence>
<dbReference type="GO" id="GO:0030428">
    <property type="term" value="C:cell septum"/>
    <property type="evidence" value="ECO:0007669"/>
    <property type="project" value="TreeGrafter"/>
</dbReference>
<accession>A0AAD5V9V7</accession>
<feature type="transmembrane region" description="Helical" evidence="14">
    <location>
        <begin position="570"/>
        <end position="588"/>
    </location>
</feature>
<evidence type="ECO:0000256" key="5">
    <source>
        <dbReference type="ARBA" id="ARBA00022679"/>
    </source>
</evidence>
<name>A0AAD5V9V7_9APHY</name>
<dbReference type="Gene3D" id="3.40.30.110">
    <property type="match status" value="2"/>
</dbReference>
<dbReference type="SUPFAM" id="SSF52833">
    <property type="entry name" value="Thioredoxin-like"/>
    <property type="match status" value="1"/>
</dbReference>
<dbReference type="Pfam" id="PF08407">
    <property type="entry name" value="Chitin_synth_1N"/>
    <property type="match status" value="1"/>
</dbReference>
<comment type="function">
    <text evidence="10">Polymerizes chitin, a structural polymer of the cell wall and septum, by transferring the sugar moiety of UDP-GlcNAc to the non-reducing end of the growing chitin polymer.</text>
</comment>
<feature type="transmembrane region" description="Helical" evidence="14">
    <location>
        <begin position="644"/>
        <end position="669"/>
    </location>
</feature>
<dbReference type="GO" id="GO:0004100">
    <property type="term" value="F:chitin synthase activity"/>
    <property type="evidence" value="ECO:0007669"/>
    <property type="project" value="UniProtKB-EC"/>
</dbReference>
<evidence type="ECO:0000259" key="15">
    <source>
        <dbReference type="PROSITE" id="PS50404"/>
    </source>
</evidence>
<dbReference type="PANTHER" id="PTHR22914">
    <property type="entry name" value="CHITIN SYNTHASE"/>
    <property type="match status" value="1"/>
</dbReference>
<evidence type="ECO:0000256" key="4">
    <source>
        <dbReference type="ARBA" id="ARBA00022676"/>
    </source>
</evidence>
<dbReference type="Pfam" id="PF25907">
    <property type="entry name" value="DUF7962"/>
    <property type="match status" value="1"/>
</dbReference>
<organism evidence="16 17">
    <name type="scientific">Meripilus lineatus</name>
    <dbReference type="NCBI Taxonomy" id="2056292"/>
    <lineage>
        <taxon>Eukaryota</taxon>
        <taxon>Fungi</taxon>
        <taxon>Dikarya</taxon>
        <taxon>Basidiomycota</taxon>
        <taxon>Agaricomycotina</taxon>
        <taxon>Agaricomycetes</taxon>
        <taxon>Polyporales</taxon>
        <taxon>Meripilaceae</taxon>
        <taxon>Meripilus</taxon>
    </lineage>
</organism>
<comment type="subcellular location">
    <subcellularLocation>
        <location evidence="1">Cell membrane</location>
        <topology evidence="1">Multi-pass membrane protein</topology>
    </subcellularLocation>
</comment>
<dbReference type="EC" id="2.4.1.16" evidence="2"/>
<comment type="similarity">
    <text evidence="11">Belongs to the chitin synthase family. Class III subfamily.</text>
</comment>
<comment type="catalytic activity">
    <reaction evidence="12">
        <text>[(1-&gt;4)-N-acetyl-beta-D-glucosaminyl](n) + UDP-N-acetyl-alpha-D-glucosamine = [(1-&gt;4)-N-acetyl-beta-D-glucosaminyl](n+1) + UDP + H(+)</text>
        <dbReference type="Rhea" id="RHEA:16637"/>
        <dbReference type="Rhea" id="RHEA-COMP:9593"/>
        <dbReference type="Rhea" id="RHEA-COMP:9595"/>
        <dbReference type="ChEBI" id="CHEBI:15378"/>
        <dbReference type="ChEBI" id="CHEBI:17029"/>
        <dbReference type="ChEBI" id="CHEBI:57705"/>
        <dbReference type="ChEBI" id="CHEBI:58223"/>
        <dbReference type="EC" id="2.4.1.16"/>
    </reaction>
</comment>
<dbReference type="GO" id="GO:0071555">
    <property type="term" value="P:cell wall organization"/>
    <property type="evidence" value="ECO:0007669"/>
    <property type="project" value="UniProtKB-KW"/>
</dbReference>
<feature type="transmembrane region" description="Helical" evidence="14">
    <location>
        <begin position="800"/>
        <end position="821"/>
    </location>
</feature>
<dbReference type="SUPFAM" id="SSF47616">
    <property type="entry name" value="GST C-terminal domain-like"/>
    <property type="match status" value="1"/>
</dbReference>
<evidence type="ECO:0000256" key="9">
    <source>
        <dbReference type="ARBA" id="ARBA00023316"/>
    </source>
</evidence>
<dbReference type="Proteomes" id="UP001212997">
    <property type="component" value="Unassembled WGS sequence"/>
</dbReference>
<evidence type="ECO:0000313" key="17">
    <source>
        <dbReference type="Proteomes" id="UP001212997"/>
    </source>
</evidence>
<evidence type="ECO:0000256" key="11">
    <source>
        <dbReference type="ARBA" id="ARBA00038055"/>
    </source>
</evidence>
<feature type="region of interest" description="Disordered" evidence="13">
    <location>
        <begin position="72"/>
        <end position="99"/>
    </location>
</feature>
<keyword evidence="3" id="KW-1003">Cell membrane</keyword>
<keyword evidence="4" id="KW-0328">Glycosyltransferase</keyword>
<evidence type="ECO:0000256" key="12">
    <source>
        <dbReference type="ARBA" id="ARBA00048014"/>
    </source>
</evidence>
<feature type="region of interest" description="Disordered" evidence="13">
    <location>
        <begin position="1"/>
        <end position="48"/>
    </location>
</feature>
<keyword evidence="6 14" id="KW-0812">Transmembrane</keyword>
<reference evidence="16" key="1">
    <citation type="submission" date="2022-07" db="EMBL/GenBank/DDBJ databases">
        <title>Genome Sequence of Physisporinus lineatus.</title>
        <authorList>
            <person name="Buettner E."/>
        </authorList>
    </citation>
    <scope>NUCLEOTIDE SEQUENCE</scope>
    <source>
        <strain evidence="16">VT162</strain>
    </source>
</reference>
<keyword evidence="17" id="KW-1185">Reference proteome</keyword>
<dbReference type="AlphaFoldDB" id="A0AAD5V9V7"/>
<dbReference type="Gene3D" id="1.20.1050.10">
    <property type="match status" value="1"/>
</dbReference>
<keyword evidence="9" id="KW-0961">Cell wall biogenesis/degradation</keyword>
<evidence type="ECO:0000256" key="10">
    <source>
        <dbReference type="ARBA" id="ARBA00024009"/>
    </source>
</evidence>
<evidence type="ECO:0000256" key="6">
    <source>
        <dbReference type="ARBA" id="ARBA00022692"/>
    </source>
</evidence>
<feature type="transmembrane region" description="Helical" evidence="14">
    <location>
        <begin position="600"/>
        <end position="624"/>
    </location>
</feature>
<evidence type="ECO:0000256" key="2">
    <source>
        <dbReference type="ARBA" id="ARBA00012543"/>
    </source>
</evidence>
<evidence type="ECO:0000256" key="3">
    <source>
        <dbReference type="ARBA" id="ARBA00022475"/>
    </source>
</evidence>
<dbReference type="GO" id="GO:0005886">
    <property type="term" value="C:plasma membrane"/>
    <property type="evidence" value="ECO:0007669"/>
    <property type="project" value="UniProtKB-SubCell"/>
</dbReference>
<dbReference type="InterPro" id="IPR029044">
    <property type="entry name" value="Nucleotide-diphossugar_trans"/>
</dbReference>
<feature type="transmembrane region" description="Helical" evidence="14">
    <location>
        <begin position="775"/>
        <end position="794"/>
    </location>
</feature>
<feature type="domain" description="GST N-terminal" evidence="15">
    <location>
        <begin position="826"/>
        <end position="906"/>
    </location>
</feature>
<feature type="transmembrane region" description="Helical" evidence="14">
    <location>
        <begin position="526"/>
        <end position="550"/>
    </location>
</feature>
<dbReference type="InterPro" id="IPR013616">
    <property type="entry name" value="Chitin_synth_N"/>
</dbReference>
<dbReference type="SUPFAM" id="SSF53448">
    <property type="entry name" value="Nucleotide-diphospho-sugar transferases"/>
    <property type="match status" value="1"/>
</dbReference>
<dbReference type="Pfam" id="PF13417">
    <property type="entry name" value="GST_N_3"/>
    <property type="match status" value="1"/>
</dbReference>
<keyword evidence="5" id="KW-0808">Transferase</keyword>
<evidence type="ECO:0000256" key="14">
    <source>
        <dbReference type="SAM" id="Phobius"/>
    </source>
</evidence>
<dbReference type="InterPro" id="IPR004835">
    <property type="entry name" value="Chitin_synth"/>
</dbReference>
<evidence type="ECO:0000256" key="13">
    <source>
        <dbReference type="SAM" id="MobiDB-lite"/>
    </source>
</evidence>
<dbReference type="Pfam" id="PF01644">
    <property type="entry name" value="Chitin_synth_1"/>
    <property type="match status" value="1"/>
</dbReference>
<dbReference type="InterPro" id="IPR036249">
    <property type="entry name" value="Thioredoxin-like_sf"/>
</dbReference>
<dbReference type="PROSITE" id="PS50404">
    <property type="entry name" value="GST_NTER"/>
    <property type="match status" value="1"/>
</dbReference>
<evidence type="ECO:0000256" key="7">
    <source>
        <dbReference type="ARBA" id="ARBA00022989"/>
    </source>
</evidence>
<dbReference type="PANTHER" id="PTHR22914:SF11">
    <property type="entry name" value="CHITIN SYNTHASE B"/>
    <property type="match status" value="1"/>
</dbReference>
<dbReference type="InterPro" id="IPR004045">
    <property type="entry name" value="Glutathione_S-Trfase_N"/>
</dbReference>
<keyword evidence="7 14" id="KW-1133">Transmembrane helix</keyword>
<gene>
    <name evidence="16" type="ORF">NLI96_g2601</name>
</gene>
<dbReference type="CDD" id="cd00570">
    <property type="entry name" value="GST_N_family"/>
    <property type="match status" value="1"/>
</dbReference>
<sequence>MAEDKRPPLPSLNPSSTTLNDSYADPFADRPRHLQFQEPTPRPFDSQVSLVPSEFGERSSVYEDLEEKVPLTSTQGMSSSLYPPAPVDPSSFGDPYAGGRPMSVASTASVGAESAWRRRQTIKRGVTRKVKLTKGNFITEYAVPSPVYSAIEEKWKSTNTTEFSHMRYTAATVDPDDFSEAAGYSLRTKMYNRQTELLIAVTSYNEDKTLYARTLHGVMLNIRDICKTKQSKYWRRTAEEGVPGWQKITVALIIDGLEPMDKTVLDILATVGVYQDGVMKKQVDGKDTVAHIFEYTTQLSIDATPALVLPHADDPNNLVPVQIILVIKAKNQKKINSHRWLFNAIGRMLEPEICVLIDAGTKPGRKSIYYLWEAFYNDPNLGGCCGEIHAMIKGGKKLLNPLVAAQNFEYKMSNILDKPLESSFGYVSVLPGAFSAYRYRAILGRPLEQYFHAKANDKWTLTYVKPSKAETDVPESAPELIGQRRRWLNGSFAASVYATINFFKLYKSGHGIIRMFFFHIQALYNIFSLIFSWFALANIWLTFSIIIDLLPGQGIIVFGTATVTHWVNLAFKWIYLAFLALQFVLALGNRPKGERMTYVITLWVYAFLSVYLLVCSFWLTIKAFSTVPDTLKGKTSSEVIKTIFTTQVGVLIAAMVSTFGIYIIASFLYRDPWHMFSSFFQYLCLAPSFTNVLNVYAFCNLHDVSWGTKGSDKAEALPSVASKKGKDETAVVVETQKNKEDLDAHFKETVTRAVTKLVSKEEIEKPTMDDENKTFRTRLVAFWMLTNAGLAVFVERLDNQTVYFTIILFSTFALSMVRFVGDCLHMTLRNLSYDASPFATKVKNLLTLKRIPHKRVNVSMTAPRPELADVLGVHYRRIPVLAIGNDVYCDSSIIASVLERRFPPSQGFGTLFPLRKNGGGPDIGVSKALAMFWTDRIVFPLVADCLPYDKFDENFVKDRGAWLGAPLDVQGMKARQPQRKSTFASHLALLEEQLSDERDWLLDTESPGLADISTHFILAWGKRFRALHDLFTDQTFPRTTAWVTRTSAYLDTLTKEGVAPYEAINGVEAGKLIGPSPPDHDVQSVQGEAELLGVKLGGVVSIMPSDTGKIPTVGKLVALNREEVVVETQGSAGRVHVHFPRLNFLVKPAPSKL</sequence>
<protein>
    <recommendedName>
        <fullName evidence="2">chitin synthase</fullName>
        <ecNumber evidence="2">2.4.1.16</ecNumber>
    </recommendedName>
</protein>